<dbReference type="PANTHER" id="PTHR31126">
    <property type="entry name" value="TYROSINE-PROTEIN PHOSPHATASE"/>
    <property type="match status" value="1"/>
</dbReference>
<comment type="caution">
    <text evidence="2">The sequence shown here is derived from an EMBL/GenBank/DDBJ whole genome shotgun (WGS) entry which is preliminary data.</text>
</comment>
<dbReference type="eggNOG" id="COG2365">
    <property type="taxonomic scope" value="Bacteria"/>
</dbReference>
<dbReference type="Pfam" id="PF13350">
    <property type="entry name" value="Y_phosphatase3"/>
    <property type="match status" value="1"/>
</dbReference>
<dbReference type="EMBL" id="ASQA01000033">
    <property type="protein sequence ID" value="ETT83007.1"/>
    <property type="molecule type" value="Genomic_DNA"/>
</dbReference>
<dbReference type="AlphaFoldDB" id="W4ESL7"/>
<comment type="similarity">
    <text evidence="1">Belongs to the protein-tyrosine phosphatase family.</text>
</comment>
<organism evidence="2 3">
    <name type="scientific">Viridibacillus arenosi FSL R5-213</name>
    <dbReference type="NCBI Taxonomy" id="1227360"/>
    <lineage>
        <taxon>Bacteria</taxon>
        <taxon>Bacillati</taxon>
        <taxon>Bacillota</taxon>
        <taxon>Bacilli</taxon>
        <taxon>Bacillales</taxon>
        <taxon>Caryophanaceae</taxon>
        <taxon>Viridibacillus</taxon>
    </lineage>
</organism>
<dbReference type="InterPro" id="IPR026893">
    <property type="entry name" value="Tyr/Ser_Pase_IphP-type"/>
</dbReference>
<protein>
    <submittedName>
        <fullName evidence="2">Protein-tyrosine-phosphatase</fullName>
    </submittedName>
</protein>
<evidence type="ECO:0000313" key="3">
    <source>
        <dbReference type="Proteomes" id="UP000019062"/>
    </source>
</evidence>
<dbReference type="RefSeq" id="WP_038186409.1">
    <property type="nucleotide sequence ID" value="NZ_ASQA01000033.1"/>
</dbReference>
<gene>
    <name evidence="2" type="ORF">C176_13897</name>
</gene>
<dbReference type="PANTHER" id="PTHR31126:SF1">
    <property type="entry name" value="TYROSINE SPECIFIC PROTEIN PHOSPHATASES DOMAIN-CONTAINING PROTEIN"/>
    <property type="match status" value="1"/>
</dbReference>
<proteinExistence type="inferred from homology"/>
<dbReference type="GO" id="GO:0004721">
    <property type="term" value="F:phosphoprotein phosphatase activity"/>
    <property type="evidence" value="ECO:0007669"/>
    <property type="project" value="InterPro"/>
</dbReference>
<dbReference type="Proteomes" id="UP000019062">
    <property type="component" value="Unassembled WGS sequence"/>
</dbReference>
<sequence>MSIDNGNRVLPFEQVVNFRDMGGYPVADGRKVKYGVFYRSGELHKMTTADHELFKTLGIKTIFDYRDDKEAEAKPDPQLENVHNERIPAKGDVGFKMPTSSLKEMDNRAFLQTVNADVFTELYGHLPLDNPSYKRLMDIIQNPENLGLLHHCAVGKDRTGVGGALILLVLGVDEDIIMQDYLITNDCMKPVQDAMIPMLSQHLNSEQLQHFGDIMSAKERYLQATFDAIKKRYGNYSTFFEKEFGLTEEKRKAIQEYCLE</sequence>
<evidence type="ECO:0000313" key="2">
    <source>
        <dbReference type="EMBL" id="ETT83007.1"/>
    </source>
</evidence>
<dbReference type="InterPro" id="IPR029021">
    <property type="entry name" value="Prot-tyrosine_phosphatase-like"/>
</dbReference>
<name>W4ESL7_9BACL</name>
<keyword evidence="3" id="KW-1185">Reference proteome</keyword>
<dbReference type="SUPFAM" id="SSF52799">
    <property type="entry name" value="(Phosphotyrosine protein) phosphatases II"/>
    <property type="match status" value="1"/>
</dbReference>
<reference evidence="2 3" key="1">
    <citation type="journal article" date="2014" name="BMC Genomics">
        <title>Genomic comparison of sporeforming bacilli isolated from milk.</title>
        <authorList>
            <person name="Moreno Switt A.I."/>
            <person name="Andrus A.D."/>
            <person name="Ranieri M.L."/>
            <person name="Orsi R.H."/>
            <person name="Ivy R."/>
            <person name="den Bakker H.C."/>
            <person name="Martin N.H."/>
            <person name="Wiedmann M."/>
            <person name="Boor K.J."/>
        </authorList>
    </citation>
    <scope>NUCLEOTIDE SEQUENCE [LARGE SCALE GENOMIC DNA]</scope>
    <source>
        <strain evidence="2 3">FSL R5-213</strain>
    </source>
</reference>
<accession>W4ESL7</accession>
<dbReference type="Gene3D" id="3.90.190.10">
    <property type="entry name" value="Protein tyrosine phosphatase superfamily"/>
    <property type="match status" value="1"/>
</dbReference>
<evidence type="ECO:0000256" key="1">
    <source>
        <dbReference type="ARBA" id="ARBA00009580"/>
    </source>
</evidence>